<evidence type="ECO:0000256" key="3">
    <source>
        <dbReference type="ARBA" id="ARBA00022741"/>
    </source>
</evidence>
<evidence type="ECO:0000256" key="1">
    <source>
        <dbReference type="ARBA" id="ARBA00005417"/>
    </source>
</evidence>
<dbReference type="PIRSF" id="PIRSF039085">
    <property type="entry name" value="ABC_ATPase_HisP"/>
    <property type="match status" value="1"/>
</dbReference>
<sequence>MLEMKNIVKDYSGFKAVDNVNFSMHKGEIVAIIGPSGSGKSTLLRCINGLNSITSGQIELKGTTGMVFQHFNLFPHMTCAENITYAPIKVKKEKKENAYEEANKLLKMVGLESKANVYPAHLSGGQKQRIAIARALAMKPDIMLFDEPTSALDPEITGEVLNVMKLLAKEHTTMIVVTHEMGFAKEVADRVIFMDGGVIVEEGTPKEIFDNPENERLISFLGSMLRA</sequence>
<dbReference type="AlphaFoldDB" id="A0A926E9L5"/>
<accession>A0A926E9L5</accession>
<dbReference type="SUPFAM" id="SSF52540">
    <property type="entry name" value="P-loop containing nucleoside triphosphate hydrolases"/>
    <property type="match status" value="1"/>
</dbReference>
<dbReference type="CDD" id="cd03262">
    <property type="entry name" value="ABC_HisP_GlnQ"/>
    <property type="match status" value="1"/>
</dbReference>
<dbReference type="EMBL" id="JACRTA010000003">
    <property type="protein sequence ID" value="MBC8568973.1"/>
    <property type="molecule type" value="Genomic_DNA"/>
</dbReference>
<evidence type="ECO:0000313" key="7">
    <source>
        <dbReference type="Proteomes" id="UP000610862"/>
    </source>
</evidence>
<dbReference type="SMART" id="SM00382">
    <property type="entry name" value="AAA"/>
    <property type="match status" value="1"/>
</dbReference>
<dbReference type="InterPro" id="IPR003593">
    <property type="entry name" value="AAA+_ATPase"/>
</dbReference>
<evidence type="ECO:0000256" key="4">
    <source>
        <dbReference type="ARBA" id="ARBA00022840"/>
    </source>
</evidence>
<keyword evidence="2" id="KW-0813">Transport</keyword>
<keyword evidence="3" id="KW-0547">Nucleotide-binding</keyword>
<dbReference type="InterPro" id="IPR017871">
    <property type="entry name" value="ABC_transporter-like_CS"/>
</dbReference>
<evidence type="ECO:0000313" key="6">
    <source>
        <dbReference type="EMBL" id="MBC8568973.1"/>
    </source>
</evidence>
<dbReference type="InterPro" id="IPR030679">
    <property type="entry name" value="ABC_ATPase_HisP-typ"/>
</dbReference>
<dbReference type="Pfam" id="PF00005">
    <property type="entry name" value="ABC_tran"/>
    <property type="match status" value="1"/>
</dbReference>
<dbReference type="PANTHER" id="PTHR43166:SF4">
    <property type="entry name" value="PHOSPHONATES IMPORT ATP-BINDING PROTEIN PHNC"/>
    <property type="match status" value="1"/>
</dbReference>
<dbReference type="Proteomes" id="UP000610862">
    <property type="component" value="Unassembled WGS sequence"/>
</dbReference>
<organism evidence="6 7">
    <name type="scientific">Lentihominibacter hominis</name>
    <dbReference type="NCBI Taxonomy" id="2763645"/>
    <lineage>
        <taxon>Bacteria</taxon>
        <taxon>Bacillati</taxon>
        <taxon>Bacillota</taxon>
        <taxon>Clostridia</taxon>
        <taxon>Peptostreptococcales</taxon>
        <taxon>Anaerovoracaceae</taxon>
        <taxon>Lentihominibacter</taxon>
    </lineage>
</organism>
<dbReference type="GO" id="GO:0005524">
    <property type="term" value="F:ATP binding"/>
    <property type="evidence" value="ECO:0007669"/>
    <property type="project" value="UniProtKB-KW"/>
</dbReference>
<dbReference type="InterPro" id="IPR003439">
    <property type="entry name" value="ABC_transporter-like_ATP-bd"/>
</dbReference>
<keyword evidence="7" id="KW-1185">Reference proteome</keyword>
<dbReference type="GO" id="GO:0015424">
    <property type="term" value="F:ABC-type amino acid transporter activity"/>
    <property type="evidence" value="ECO:0007669"/>
    <property type="project" value="InterPro"/>
</dbReference>
<evidence type="ECO:0000256" key="2">
    <source>
        <dbReference type="ARBA" id="ARBA00022448"/>
    </source>
</evidence>
<dbReference type="PROSITE" id="PS00211">
    <property type="entry name" value="ABC_TRANSPORTER_1"/>
    <property type="match status" value="1"/>
</dbReference>
<comment type="caution">
    <text evidence="6">The sequence shown here is derived from an EMBL/GenBank/DDBJ whole genome shotgun (WGS) entry which is preliminary data.</text>
</comment>
<protein>
    <submittedName>
        <fullName evidence="6">Amino acid ABC transporter ATP-binding protein</fullName>
    </submittedName>
</protein>
<gene>
    <name evidence="6" type="ORF">H8692_09410</name>
</gene>
<dbReference type="InterPro" id="IPR027417">
    <property type="entry name" value="P-loop_NTPase"/>
</dbReference>
<name>A0A926E9L5_9FIRM</name>
<keyword evidence="4 6" id="KW-0067">ATP-binding</keyword>
<dbReference type="PROSITE" id="PS50893">
    <property type="entry name" value="ABC_TRANSPORTER_2"/>
    <property type="match status" value="1"/>
</dbReference>
<reference evidence="6" key="1">
    <citation type="submission" date="2020-08" db="EMBL/GenBank/DDBJ databases">
        <title>Genome public.</title>
        <authorList>
            <person name="Liu C."/>
            <person name="Sun Q."/>
        </authorList>
    </citation>
    <scope>NUCLEOTIDE SEQUENCE</scope>
    <source>
        <strain evidence="6">NSJ-24</strain>
    </source>
</reference>
<comment type="similarity">
    <text evidence="1">Belongs to the ABC transporter superfamily.</text>
</comment>
<dbReference type="InterPro" id="IPR050086">
    <property type="entry name" value="MetN_ABC_transporter-like"/>
</dbReference>
<dbReference type="PANTHER" id="PTHR43166">
    <property type="entry name" value="AMINO ACID IMPORT ATP-BINDING PROTEIN"/>
    <property type="match status" value="1"/>
</dbReference>
<dbReference type="GO" id="GO:0016887">
    <property type="term" value="F:ATP hydrolysis activity"/>
    <property type="evidence" value="ECO:0007669"/>
    <property type="project" value="InterPro"/>
</dbReference>
<feature type="domain" description="ABC transporter" evidence="5">
    <location>
        <begin position="2"/>
        <end position="221"/>
    </location>
</feature>
<dbReference type="Gene3D" id="3.40.50.300">
    <property type="entry name" value="P-loop containing nucleotide triphosphate hydrolases"/>
    <property type="match status" value="1"/>
</dbReference>
<evidence type="ECO:0000259" key="5">
    <source>
        <dbReference type="PROSITE" id="PS50893"/>
    </source>
</evidence>
<proteinExistence type="inferred from homology"/>